<evidence type="ECO:0000256" key="2">
    <source>
        <dbReference type="ARBA" id="ARBA00022737"/>
    </source>
</evidence>
<keyword evidence="6" id="KW-1185">Reference proteome</keyword>
<keyword evidence="3" id="KW-0732">Signal</keyword>
<dbReference type="Gene3D" id="3.80.10.10">
    <property type="entry name" value="Ribonuclease Inhibitor"/>
    <property type="match status" value="2"/>
</dbReference>
<name>A0A1Y2C8N9_9FUNG</name>
<dbReference type="SMART" id="SM00364">
    <property type="entry name" value="LRR_BAC"/>
    <property type="match status" value="3"/>
</dbReference>
<dbReference type="AlphaFoldDB" id="A0A1Y2C8N9"/>
<dbReference type="PROSITE" id="PS51450">
    <property type="entry name" value="LRR"/>
    <property type="match status" value="2"/>
</dbReference>
<dbReference type="GO" id="GO:0005737">
    <property type="term" value="C:cytoplasm"/>
    <property type="evidence" value="ECO:0007669"/>
    <property type="project" value="TreeGrafter"/>
</dbReference>
<evidence type="ECO:0000256" key="1">
    <source>
        <dbReference type="ARBA" id="ARBA00022614"/>
    </source>
</evidence>
<dbReference type="PANTHER" id="PTHR48051:SF1">
    <property type="entry name" value="RAS SUPPRESSOR PROTEIN 1"/>
    <property type="match status" value="1"/>
</dbReference>
<dbReference type="InterPro" id="IPR032675">
    <property type="entry name" value="LRR_dom_sf"/>
</dbReference>
<dbReference type="OrthoDB" id="1517790at2759"/>
<evidence type="ECO:0000313" key="5">
    <source>
        <dbReference type="EMBL" id="ORY42685.1"/>
    </source>
</evidence>
<organism evidence="5 6">
    <name type="scientific">Neocallimastix californiae</name>
    <dbReference type="NCBI Taxonomy" id="1754190"/>
    <lineage>
        <taxon>Eukaryota</taxon>
        <taxon>Fungi</taxon>
        <taxon>Fungi incertae sedis</taxon>
        <taxon>Chytridiomycota</taxon>
        <taxon>Chytridiomycota incertae sedis</taxon>
        <taxon>Neocallimastigomycetes</taxon>
        <taxon>Neocallimastigales</taxon>
        <taxon>Neocallimastigaceae</taxon>
        <taxon>Neocallimastix</taxon>
    </lineage>
</organism>
<evidence type="ECO:0000259" key="4">
    <source>
        <dbReference type="Pfam" id="PF23598"/>
    </source>
</evidence>
<dbReference type="SMART" id="SM00365">
    <property type="entry name" value="LRR_SD22"/>
    <property type="match status" value="3"/>
</dbReference>
<dbReference type="STRING" id="1754190.A0A1Y2C8N9"/>
<reference evidence="5 6" key="1">
    <citation type="submission" date="2016-08" db="EMBL/GenBank/DDBJ databases">
        <title>A Parts List for Fungal Cellulosomes Revealed by Comparative Genomics.</title>
        <authorList>
            <consortium name="DOE Joint Genome Institute"/>
            <person name="Haitjema C.H."/>
            <person name="Gilmore S.P."/>
            <person name="Henske J.K."/>
            <person name="Solomon K.V."/>
            <person name="De Groot R."/>
            <person name="Kuo A."/>
            <person name="Mondo S.J."/>
            <person name="Salamov A.A."/>
            <person name="Labutti K."/>
            <person name="Zhao Z."/>
            <person name="Chiniquy J."/>
            <person name="Barry K."/>
            <person name="Brewer H.M."/>
            <person name="Purvine S.O."/>
            <person name="Wright A.T."/>
            <person name="Boxma B."/>
            <person name="Van Alen T."/>
            <person name="Hackstein J.H."/>
            <person name="Baker S.E."/>
            <person name="Grigoriev I.V."/>
            <person name="O'Malley M.A."/>
        </authorList>
    </citation>
    <scope>NUCLEOTIDE SEQUENCE [LARGE SCALE GENOMIC DNA]</scope>
    <source>
        <strain evidence="5 6">G1</strain>
    </source>
</reference>
<feature type="domain" description="Disease resistance R13L4/SHOC-2-like LRR" evidence="4">
    <location>
        <begin position="264"/>
        <end position="368"/>
    </location>
</feature>
<dbReference type="Pfam" id="PF23598">
    <property type="entry name" value="LRR_14"/>
    <property type="match status" value="1"/>
</dbReference>
<evidence type="ECO:0000313" key="6">
    <source>
        <dbReference type="Proteomes" id="UP000193920"/>
    </source>
</evidence>
<keyword evidence="2" id="KW-0677">Repeat</keyword>
<accession>A0A1Y2C8N9</accession>
<evidence type="ECO:0000256" key="3">
    <source>
        <dbReference type="SAM" id="SignalP"/>
    </source>
</evidence>
<feature type="signal peptide" evidence="3">
    <location>
        <begin position="1"/>
        <end position="21"/>
    </location>
</feature>
<dbReference type="InterPro" id="IPR050216">
    <property type="entry name" value="LRR_domain-containing"/>
</dbReference>
<dbReference type="PANTHER" id="PTHR48051">
    <property type="match status" value="1"/>
</dbReference>
<sequence>MKINLLLKGIGLSILSGLTLASSTNDCTEIESKLKKEHSTDEVFFNSYLKKCEVNNAGKVISLEINNIYHLFSDKLMKEVFSYDTLTDVSYNIISETKDFTDFLLETLLNLPNLKNLEYMYSSYSESPTTFHRYFKSSESFKFKGPIENCKHLYGFNLTKENGEDISNLSSLKDMELINNNGKKIDFNSLKKNTNLKKLNVNSITITPSDINDISSMSNLKELKINNISEKSLNMKLINNLTGLTSLSLSVHSSDDDKIDYIFKDLKNLEYFNLEGNKISSLPESIDNLSQLKYLYIDYNEISKIPDFFSDLENLKFFDAQDNKITKFPEVFSQIKNLEELILQFNKIDDVIPESYNNIPKLKTFDIDGNSNVRGKTLTNPTLEFCDYSDYGKKLIFVSLKICLA</sequence>
<protein>
    <submittedName>
        <fullName evidence="5">L domain-like protein</fullName>
    </submittedName>
</protein>
<dbReference type="EMBL" id="MCOG01000119">
    <property type="protein sequence ID" value="ORY42685.1"/>
    <property type="molecule type" value="Genomic_DNA"/>
</dbReference>
<dbReference type="Proteomes" id="UP000193920">
    <property type="component" value="Unassembled WGS sequence"/>
</dbReference>
<dbReference type="InterPro" id="IPR003591">
    <property type="entry name" value="Leu-rich_rpt_typical-subtyp"/>
</dbReference>
<dbReference type="SUPFAM" id="SSF52047">
    <property type="entry name" value="RNI-like"/>
    <property type="match status" value="1"/>
</dbReference>
<dbReference type="SMART" id="SM00369">
    <property type="entry name" value="LRR_TYP"/>
    <property type="match status" value="4"/>
</dbReference>
<gene>
    <name evidence="5" type="ORF">LY90DRAFT_509954</name>
</gene>
<keyword evidence="1" id="KW-0433">Leucine-rich repeat</keyword>
<comment type="caution">
    <text evidence="5">The sequence shown here is derived from an EMBL/GenBank/DDBJ whole genome shotgun (WGS) entry which is preliminary data.</text>
</comment>
<dbReference type="InterPro" id="IPR055414">
    <property type="entry name" value="LRR_R13L4/SHOC2-like"/>
</dbReference>
<dbReference type="InterPro" id="IPR001611">
    <property type="entry name" value="Leu-rich_rpt"/>
</dbReference>
<feature type="chain" id="PRO_5013141544" evidence="3">
    <location>
        <begin position="22"/>
        <end position="405"/>
    </location>
</feature>
<proteinExistence type="predicted"/>